<evidence type="ECO:0000313" key="3">
    <source>
        <dbReference type="EMBL" id="OWW23007.1"/>
    </source>
</evidence>
<dbReference type="RefSeq" id="WP_088709905.1">
    <property type="nucleotide sequence ID" value="NZ_LSTO01000001.1"/>
</dbReference>
<dbReference type="NCBIfam" id="TIGR02532">
    <property type="entry name" value="IV_pilin_GFxxxE"/>
    <property type="match status" value="1"/>
</dbReference>
<dbReference type="SUPFAM" id="SSF54523">
    <property type="entry name" value="Pili subunits"/>
    <property type="match status" value="1"/>
</dbReference>
<keyword evidence="2" id="KW-1133">Transmembrane helix</keyword>
<dbReference type="PROSITE" id="PS00409">
    <property type="entry name" value="PROKAR_NTER_METHYL"/>
    <property type="match status" value="1"/>
</dbReference>
<name>A0A254TLA8_9BURK</name>
<gene>
    <name evidence="3" type="ORF">AYR66_22565</name>
</gene>
<dbReference type="InterPro" id="IPR012902">
    <property type="entry name" value="N_methyl_site"/>
</dbReference>
<evidence type="ECO:0000256" key="1">
    <source>
        <dbReference type="ARBA" id="ARBA00022481"/>
    </source>
</evidence>
<dbReference type="GO" id="GO:0043683">
    <property type="term" value="P:type IV pilus assembly"/>
    <property type="evidence" value="ECO:0007669"/>
    <property type="project" value="InterPro"/>
</dbReference>
<feature type="transmembrane region" description="Helical" evidence="2">
    <location>
        <begin position="12"/>
        <end position="33"/>
    </location>
</feature>
<accession>A0A254TLA8</accession>
<sequence length="132" mass="14548">MQNPKHRRGFTLIELMISMVIVTILAAVALPSYRNYVKRGKRAAAQAQMMDIANRQQQYFLDKRSYATKDELQSAGYSLPSEVSAYYSYDIAVPSSGTPAYTITFTPTGSQASDGALTLNNAGVKTPADKWK</sequence>
<dbReference type="Gene3D" id="3.30.700.10">
    <property type="entry name" value="Glycoprotein, Type 4 Pilin"/>
    <property type="match status" value="1"/>
</dbReference>
<dbReference type="PANTHER" id="PTHR30093:SF47">
    <property type="entry name" value="TYPE IV PILUS NON-CORE MINOR PILIN PILE"/>
    <property type="match status" value="1"/>
</dbReference>
<keyword evidence="1" id="KW-0488">Methylation</keyword>
<dbReference type="GO" id="GO:0015627">
    <property type="term" value="C:type II protein secretion system complex"/>
    <property type="evidence" value="ECO:0007669"/>
    <property type="project" value="InterPro"/>
</dbReference>
<keyword evidence="2" id="KW-0812">Transmembrane</keyword>
<dbReference type="Proteomes" id="UP000197535">
    <property type="component" value="Unassembled WGS sequence"/>
</dbReference>
<dbReference type="Pfam" id="PF16732">
    <property type="entry name" value="ComP_DUS"/>
    <property type="match status" value="1"/>
</dbReference>
<comment type="caution">
    <text evidence="3">The sequence shown here is derived from an EMBL/GenBank/DDBJ whole genome shotgun (WGS) entry which is preliminary data.</text>
</comment>
<dbReference type="GO" id="GO:0015628">
    <property type="term" value="P:protein secretion by the type II secretion system"/>
    <property type="evidence" value="ECO:0007669"/>
    <property type="project" value="InterPro"/>
</dbReference>
<dbReference type="EMBL" id="LSTO01000001">
    <property type="protein sequence ID" value="OWW23007.1"/>
    <property type="molecule type" value="Genomic_DNA"/>
</dbReference>
<dbReference type="PRINTS" id="PR00813">
    <property type="entry name" value="BCTERIALGSPG"/>
</dbReference>
<dbReference type="InterPro" id="IPR000983">
    <property type="entry name" value="Bac_GSPG_pilin"/>
</dbReference>
<dbReference type="InterPro" id="IPR045584">
    <property type="entry name" value="Pilin-like"/>
</dbReference>
<dbReference type="OrthoDB" id="8592370at2"/>
<keyword evidence="4" id="KW-1185">Reference proteome</keyword>
<evidence type="ECO:0000313" key="4">
    <source>
        <dbReference type="Proteomes" id="UP000197535"/>
    </source>
</evidence>
<protein>
    <submittedName>
        <fullName evidence="3">N-terminal cleavage protein</fullName>
    </submittedName>
</protein>
<keyword evidence="2" id="KW-0472">Membrane</keyword>
<dbReference type="AlphaFoldDB" id="A0A254TLA8"/>
<reference evidence="3 4" key="1">
    <citation type="submission" date="2016-02" db="EMBL/GenBank/DDBJ databases">
        <authorList>
            <person name="Wen L."/>
            <person name="He K."/>
            <person name="Yang H."/>
        </authorList>
    </citation>
    <scope>NUCLEOTIDE SEQUENCE [LARGE SCALE GENOMIC DNA]</scope>
    <source>
        <strain evidence="3 4">TSA40</strain>
    </source>
</reference>
<dbReference type="Pfam" id="PF07963">
    <property type="entry name" value="N_methyl"/>
    <property type="match status" value="1"/>
</dbReference>
<organism evidence="3 4">
    <name type="scientific">Noviherbaspirillum denitrificans</name>
    <dbReference type="NCBI Taxonomy" id="1968433"/>
    <lineage>
        <taxon>Bacteria</taxon>
        <taxon>Pseudomonadati</taxon>
        <taxon>Pseudomonadota</taxon>
        <taxon>Betaproteobacteria</taxon>
        <taxon>Burkholderiales</taxon>
        <taxon>Oxalobacteraceae</taxon>
        <taxon>Noviherbaspirillum</taxon>
    </lineage>
</organism>
<proteinExistence type="predicted"/>
<dbReference type="PANTHER" id="PTHR30093">
    <property type="entry name" value="GENERAL SECRETION PATHWAY PROTEIN G"/>
    <property type="match status" value="1"/>
</dbReference>
<dbReference type="InterPro" id="IPR031982">
    <property type="entry name" value="PilE-like"/>
</dbReference>
<evidence type="ECO:0000256" key="2">
    <source>
        <dbReference type="SAM" id="Phobius"/>
    </source>
</evidence>